<organism evidence="1 2">
    <name type="scientific">Paraprevotella xylaniphila YIT 11841</name>
    <dbReference type="NCBI Taxonomy" id="762982"/>
    <lineage>
        <taxon>Bacteria</taxon>
        <taxon>Pseudomonadati</taxon>
        <taxon>Bacteroidota</taxon>
        <taxon>Bacteroidia</taxon>
        <taxon>Bacteroidales</taxon>
        <taxon>Prevotellaceae</taxon>
        <taxon>Paraprevotella</taxon>
    </lineage>
</organism>
<protein>
    <submittedName>
        <fullName evidence="1">Conserved domain protein</fullName>
    </submittedName>
</protein>
<dbReference type="SUPFAM" id="SSF50969">
    <property type="entry name" value="YVTN repeat-like/Quinoprotein amine dehydrogenase"/>
    <property type="match status" value="1"/>
</dbReference>
<proteinExistence type="predicted"/>
<dbReference type="InterPro" id="IPR011044">
    <property type="entry name" value="Quino_amine_DH_bsu"/>
</dbReference>
<dbReference type="OrthoDB" id="1098767at2"/>
<dbReference type="STRING" id="762982.HMPREF9442_02678"/>
<dbReference type="HOGENOM" id="CLU_056133_2_1_10"/>
<reference evidence="1 2" key="1">
    <citation type="submission" date="2011-02" db="EMBL/GenBank/DDBJ databases">
        <authorList>
            <person name="Weinstock G."/>
            <person name="Sodergren E."/>
            <person name="Clifton S."/>
            <person name="Fulton L."/>
            <person name="Fulton B."/>
            <person name="Courtney L."/>
            <person name="Fronick C."/>
            <person name="Harrison M."/>
            <person name="Strong C."/>
            <person name="Farmer C."/>
            <person name="Delahaunty K."/>
            <person name="Markovic C."/>
            <person name="Hall O."/>
            <person name="Minx P."/>
            <person name="Tomlinson C."/>
            <person name="Mitreva M."/>
            <person name="Hou S."/>
            <person name="Chen J."/>
            <person name="Wollam A."/>
            <person name="Pepin K.H."/>
            <person name="Johnson M."/>
            <person name="Bhonagiri V."/>
            <person name="Zhang X."/>
            <person name="Suruliraj S."/>
            <person name="Warren W."/>
            <person name="Chinwalla A."/>
            <person name="Mardis E.R."/>
            <person name="Wilson R.K."/>
        </authorList>
    </citation>
    <scope>NUCLEOTIDE SEQUENCE [LARGE SCALE GENOMIC DNA]</scope>
    <source>
        <strain evidence="1 2">YIT 11841</strain>
    </source>
</reference>
<dbReference type="GeneID" id="98396961"/>
<name>F3QWU6_9BACT</name>
<comment type="caution">
    <text evidence="1">The sequence shown here is derived from an EMBL/GenBank/DDBJ whole genome shotgun (WGS) entry which is preliminary data.</text>
</comment>
<gene>
    <name evidence="1" type="ORF">HMPREF9442_02678</name>
</gene>
<dbReference type="RefSeq" id="WP_008628836.1">
    <property type="nucleotide sequence ID" value="NZ_GL883873.1"/>
</dbReference>
<dbReference type="eggNOG" id="ENOG5033966">
    <property type="taxonomic scope" value="Bacteria"/>
</dbReference>
<dbReference type="EMBL" id="AFBR01000076">
    <property type="protein sequence ID" value="EGG51807.1"/>
    <property type="molecule type" value="Genomic_DNA"/>
</dbReference>
<sequence length="369" mass="43029">MGRTILLKMLLFFGIVFAFCTCGKRPVADLPTFHVDVKQRDSASCFFSGYSYVMLETNMECLLTDVDKIKVDSEKIAVLDRERILFYEHDTGRFIGKIDRLGKGHNEYLSIDDFIVRDSLVYVLSAMQHAILVYDVYGHPIKEIQLDAFYKHFDFWDEHRVFLSSDFGNDTYYNFVLFDLRTGTVLRRFDEFSQNESVFFNSFSSFSGRNNKELYVIHPFDYTIYTLTDTVFVPYCRFDFNTEETFDMGKSFAELSDQTRNKSVVKYLGNLIESDSVMYLTFDLFDSHGIGTYLYKRCGQQSYLIRINEDFISDFPYLSSPKGIHGNTLISVLSASTILDIEETYGLSFFRKKGLNKEDNHVIFFHKLE</sequence>
<dbReference type="AlphaFoldDB" id="F3QWU6"/>
<dbReference type="Proteomes" id="UP000005546">
    <property type="component" value="Unassembled WGS sequence"/>
</dbReference>
<accession>F3QWU6</accession>
<evidence type="ECO:0000313" key="1">
    <source>
        <dbReference type="EMBL" id="EGG51807.1"/>
    </source>
</evidence>
<dbReference type="Pfam" id="PF17170">
    <property type="entry name" value="DUF5128"/>
    <property type="match status" value="1"/>
</dbReference>
<keyword evidence="2" id="KW-1185">Reference proteome</keyword>
<evidence type="ECO:0000313" key="2">
    <source>
        <dbReference type="Proteomes" id="UP000005546"/>
    </source>
</evidence>